<evidence type="ECO:0000256" key="4">
    <source>
        <dbReference type="PROSITE-ProRule" id="PRU00335"/>
    </source>
</evidence>
<dbReference type="Pfam" id="PF16925">
    <property type="entry name" value="TetR_C_13"/>
    <property type="match status" value="1"/>
</dbReference>
<name>A0A4R7RLI7_9BACT</name>
<dbReference type="Gene3D" id="1.10.357.10">
    <property type="entry name" value="Tetracycline Repressor, domain 2"/>
    <property type="match status" value="1"/>
</dbReference>
<proteinExistence type="predicted"/>
<dbReference type="InterPro" id="IPR009057">
    <property type="entry name" value="Homeodomain-like_sf"/>
</dbReference>
<protein>
    <submittedName>
        <fullName evidence="6">TetR family transcriptional regulator</fullName>
    </submittedName>
</protein>
<sequence length="198" mass="22149">MSDRTTKERILDAAEELMLEKSFHAVGLNEILKAVKVPKGSFYHHFESKEQFGVEMLRHYVAESTAYKTRLLLPPNPEPDPLLRLLTYFESNIAKATESQGRCPCLVIKLASEVGGFSEPMRHVLAQGTREWTGVFERLLEEGLEKGKISPAIRPALMAPVILDLWTGAMQRASTTRSVTPLREAIAFLKSMLAPPQS</sequence>
<evidence type="ECO:0000256" key="1">
    <source>
        <dbReference type="ARBA" id="ARBA00023015"/>
    </source>
</evidence>
<reference evidence="6 7" key="1">
    <citation type="submission" date="2019-03" db="EMBL/GenBank/DDBJ databases">
        <title>Genomic Encyclopedia of Archaeal and Bacterial Type Strains, Phase II (KMG-II): from individual species to whole genera.</title>
        <authorList>
            <person name="Goeker M."/>
        </authorList>
    </citation>
    <scope>NUCLEOTIDE SEQUENCE [LARGE SCALE GENOMIC DNA]</scope>
    <source>
        <strain evidence="6 7">ATCC 25309</strain>
    </source>
</reference>
<dbReference type="Proteomes" id="UP000295662">
    <property type="component" value="Unassembled WGS sequence"/>
</dbReference>
<evidence type="ECO:0000259" key="5">
    <source>
        <dbReference type="PROSITE" id="PS50977"/>
    </source>
</evidence>
<dbReference type="PRINTS" id="PR00455">
    <property type="entry name" value="HTHTETR"/>
</dbReference>
<dbReference type="PROSITE" id="PS50977">
    <property type="entry name" value="HTH_TETR_2"/>
    <property type="match status" value="1"/>
</dbReference>
<feature type="domain" description="HTH tetR-type" evidence="5">
    <location>
        <begin position="4"/>
        <end position="64"/>
    </location>
</feature>
<dbReference type="EMBL" id="SOCA01000009">
    <property type="protein sequence ID" value="TDU66210.1"/>
    <property type="molecule type" value="Genomic_DNA"/>
</dbReference>
<evidence type="ECO:0000256" key="3">
    <source>
        <dbReference type="ARBA" id="ARBA00023163"/>
    </source>
</evidence>
<dbReference type="PANTHER" id="PTHR47506">
    <property type="entry name" value="TRANSCRIPTIONAL REGULATORY PROTEIN"/>
    <property type="match status" value="1"/>
</dbReference>
<dbReference type="InterPro" id="IPR001647">
    <property type="entry name" value="HTH_TetR"/>
</dbReference>
<dbReference type="InterPro" id="IPR036271">
    <property type="entry name" value="Tet_transcr_reg_TetR-rel_C_sf"/>
</dbReference>
<keyword evidence="7" id="KW-1185">Reference proteome</keyword>
<dbReference type="Pfam" id="PF00440">
    <property type="entry name" value="TetR_N"/>
    <property type="match status" value="1"/>
</dbReference>
<accession>A0A4R7RLI7</accession>
<keyword evidence="1" id="KW-0805">Transcription regulation</keyword>
<dbReference type="InterPro" id="IPR011075">
    <property type="entry name" value="TetR_C"/>
</dbReference>
<keyword evidence="2 4" id="KW-0238">DNA-binding</keyword>
<evidence type="ECO:0000313" key="6">
    <source>
        <dbReference type="EMBL" id="TDU66210.1"/>
    </source>
</evidence>
<dbReference type="AlphaFoldDB" id="A0A4R7RLI7"/>
<keyword evidence="3" id="KW-0804">Transcription</keyword>
<organism evidence="6 7">
    <name type="scientific">Prosthecobacter fusiformis</name>
    <dbReference type="NCBI Taxonomy" id="48464"/>
    <lineage>
        <taxon>Bacteria</taxon>
        <taxon>Pseudomonadati</taxon>
        <taxon>Verrucomicrobiota</taxon>
        <taxon>Verrucomicrobiia</taxon>
        <taxon>Verrucomicrobiales</taxon>
        <taxon>Verrucomicrobiaceae</taxon>
        <taxon>Prosthecobacter</taxon>
    </lineage>
</organism>
<comment type="caution">
    <text evidence="6">The sequence shown here is derived from an EMBL/GenBank/DDBJ whole genome shotgun (WGS) entry which is preliminary data.</text>
</comment>
<gene>
    <name evidence="6" type="ORF">EI77_03949</name>
</gene>
<evidence type="ECO:0000313" key="7">
    <source>
        <dbReference type="Proteomes" id="UP000295662"/>
    </source>
</evidence>
<dbReference type="RefSeq" id="WP_133796940.1">
    <property type="nucleotide sequence ID" value="NZ_SOCA01000009.1"/>
</dbReference>
<dbReference type="GO" id="GO:0003677">
    <property type="term" value="F:DNA binding"/>
    <property type="evidence" value="ECO:0007669"/>
    <property type="project" value="UniProtKB-UniRule"/>
</dbReference>
<dbReference type="SUPFAM" id="SSF48498">
    <property type="entry name" value="Tetracyclin repressor-like, C-terminal domain"/>
    <property type="match status" value="1"/>
</dbReference>
<evidence type="ECO:0000256" key="2">
    <source>
        <dbReference type="ARBA" id="ARBA00023125"/>
    </source>
</evidence>
<dbReference type="OrthoDB" id="9812484at2"/>
<dbReference type="SUPFAM" id="SSF46689">
    <property type="entry name" value="Homeodomain-like"/>
    <property type="match status" value="1"/>
</dbReference>
<dbReference type="PANTHER" id="PTHR47506:SF6">
    <property type="entry name" value="HTH-TYPE TRANSCRIPTIONAL REPRESSOR NEMR"/>
    <property type="match status" value="1"/>
</dbReference>
<feature type="DNA-binding region" description="H-T-H motif" evidence="4">
    <location>
        <begin position="27"/>
        <end position="46"/>
    </location>
</feature>